<protein>
    <submittedName>
        <fullName evidence="3">Uncharacterized protein</fullName>
    </submittedName>
</protein>
<proteinExistence type="predicted"/>
<dbReference type="Proteomes" id="UP000095280">
    <property type="component" value="Unplaced"/>
</dbReference>
<dbReference type="AlphaFoldDB" id="A0A1I8GHV5"/>
<name>A0A1I8GHV5_9PLAT</name>
<feature type="region of interest" description="Disordered" evidence="1">
    <location>
        <begin position="1"/>
        <end position="32"/>
    </location>
</feature>
<evidence type="ECO:0000256" key="1">
    <source>
        <dbReference type="SAM" id="MobiDB-lite"/>
    </source>
</evidence>
<sequence>MSAERLGKQRHQCADPDRQRLPSSQCSRRHNSKRKFHAIDIFPDCPDFS</sequence>
<evidence type="ECO:0000313" key="2">
    <source>
        <dbReference type="Proteomes" id="UP000095280"/>
    </source>
</evidence>
<evidence type="ECO:0000313" key="3">
    <source>
        <dbReference type="WBParaSite" id="maker-uti_cns_0002007-snap-gene-1.7-mRNA-1"/>
    </source>
</evidence>
<dbReference type="WBParaSite" id="maker-uti_cns_0002007-snap-gene-1.7-mRNA-1">
    <property type="protein sequence ID" value="maker-uti_cns_0002007-snap-gene-1.7-mRNA-1"/>
    <property type="gene ID" value="maker-uti_cns_0002007-snap-gene-1.7"/>
</dbReference>
<organism evidence="2 3">
    <name type="scientific">Macrostomum lignano</name>
    <dbReference type="NCBI Taxonomy" id="282301"/>
    <lineage>
        <taxon>Eukaryota</taxon>
        <taxon>Metazoa</taxon>
        <taxon>Spiralia</taxon>
        <taxon>Lophotrochozoa</taxon>
        <taxon>Platyhelminthes</taxon>
        <taxon>Rhabditophora</taxon>
        <taxon>Macrostomorpha</taxon>
        <taxon>Macrostomida</taxon>
        <taxon>Macrostomidae</taxon>
        <taxon>Macrostomum</taxon>
    </lineage>
</organism>
<accession>A0A1I8GHV5</accession>
<reference evidence="3" key="1">
    <citation type="submission" date="2016-11" db="UniProtKB">
        <authorList>
            <consortium name="WormBaseParasite"/>
        </authorList>
    </citation>
    <scope>IDENTIFICATION</scope>
</reference>
<keyword evidence="2" id="KW-1185">Reference proteome</keyword>